<keyword evidence="5 6" id="KW-0131">Cell cycle</keyword>
<dbReference type="Pfam" id="PF07962">
    <property type="entry name" value="Swi3"/>
    <property type="match status" value="1"/>
</dbReference>
<dbReference type="VEuPathDB" id="FungiDB:BDEG_25402"/>
<reference evidence="10 11" key="1">
    <citation type="submission" date="2006-10" db="EMBL/GenBank/DDBJ databases">
        <title>The Genome Sequence of Batrachochytrium dendrobatidis JEL423.</title>
        <authorList>
            <consortium name="The Broad Institute Genome Sequencing Platform"/>
            <person name="Birren B."/>
            <person name="Lander E."/>
            <person name="Galagan J."/>
            <person name="Cuomo C."/>
            <person name="Devon K."/>
            <person name="Jaffe D."/>
            <person name="Butler J."/>
            <person name="Alvarez P."/>
            <person name="Gnerre S."/>
            <person name="Grabherr M."/>
            <person name="Kleber M."/>
            <person name="Mauceli E."/>
            <person name="Brockman W."/>
            <person name="Young S."/>
            <person name="LaButti K."/>
            <person name="Sykes S."/>
            <person name="DeCaprio D."/>
            <person name="Crawford M."/>
            <person name="Koehrsen M."/>
            <person name="Engels R."/>
            <person name="Montgomery P."/>
            <person name="Pearson M."/>
            <person name="Howarth C."/>
            <person name="Larson L."/>
            <person name="White J."/>
            <person name="O'Leary S."/>
            <person name="Kodira C."/>
            <person name="Zeng Q."/>
            <person name="Yandava C."/>
            <person name="Alvarado L."/>
            <person name="Longcore J."/>
            <person name="James T."/>
        </authorList>
    </citation>
    <scope>NUCLEOTIDE SEQUENCE [LARGE SCALE GENOMIC DNA]</scope>
    <source>
        <strain evidence="10 11">JEL423</strain>
    </source>
</reference>
<dbReference type="Proteomes" id="UP000077115">
    <property type="component" value="Unassembled WGS sequence"/>
</dbReference>
<dbReference type="PANTHER" id="PTHR13220:SF11">
    <property type="entry name" value="TIMELESS-INTERACTING PROTEIN"/>
    <property type="match status" value="1"/>
</dbReference>
<name>A0A177WP22_BATDL</name>
<protein>
    <recommendedName>
        <fullName evidence="6">Chromosome segregation in meiosis protein</fullName>
    </recommendedName>
</protein>
<dbReference type="InterPro" id="IPR040038">
    <property type="entry name" value="TIPIN/Csm3/Swi3"/>
</dbReference>
<evidence type="ECO:0000259" key="9">
    <source>
        <dbReference type="Pfam" id="PF07962"/>
    </source>
</evidence>
<dbReference type="GO" id="GO:0000076">
    <property type="term" value="P:DNA replication checkpoint signaling"/>
    <property type="evidence" value="ECO:0007669"/>
    <property type="project" value="UniProtKB-UniRule"/>
</dbReference>
<dbReference type="OrthoDB" id="437078at2759"/>
<evidence type="ECO:0000256" key="3">
    <source>
        <dbReference type="ARBA" id="ARBA00022763"/>
    </source>
</evidence>
<feature type="coiled-coil region" evidence="7">
    <location>
        <begin position="330"/>
        <end position="357"/>
    </location>
</feature>
<dbReference type="eggNOG" id="KOG3004">
    <property type="taxonomic scope" value="Eukaryota"/>
</dbReference>
<dbReference type="GO" id="GO:0043111">
    <property type="term" value="P:replication fork arrest"/>
    <property type="evidence" value="ECO:0007669"/>
    <property type="project" value="TreeGrafter"/>
</dbReference>
<feature type="region of interest" description="Disordered" evidence="8">
    <location>
        <begin position="38"/>
        <end position="81"/>
    </location>
</feature>
<evidence type="ECO:0000256" key="2">
    <source>
        <dbReference type="ARBA" id="ARBA00006075"/>
    </source>
</evidence>
<comment type="similarity">
    <text evidence="2 6">Belongs to the CSM3 family.</text>
</comment>
<dbReference type="InterPro" id="IPR012923">
    <property type="entry name" value="Csm3"/>
</dbReference>
<evidence type="ECO:0000256" key="5">
    <source>
        <dbReference type="ARBA" id="ARBA00023306"/>
    </source>
</evidence>
<keyword evidence="3 6" id="KW-0227">DNA damage</keyword>
<dbReference type="GO" id="GO:0006974">
    <property type="term" value="P:DNA damage response"/>
    <property type="evidence" value="ECO:0007669"/>
    <property type="project" value="UniProtKB-KW"/>
</dbReference>
<feature type="compositionally biased region" description="Polar residues" evidence="8">
    <location>
        <begin position="271"/>
        <end position="284"/>
    </location>
</feature>
<feature type="compositionally biased region" description="Low complexity" evidence="8">
    <location>
        <begin position="299"/>
        <end position="314"/>
    </location>
</feature>
<dbReference type="GO" id="GO:0031298">
    <property type="term" value="C:replication fork protection complex"/>
    <property type="evidence" value="ECO:0007669"/>
    <property type="project" value="TreeGrafter"/>
</dbReference>
<gene>
    <name evidence="10" type="ORF">BDEG_25402</name>
</gene>
<evidence type="ECO:0000256" key="1">
    <source>
        <dbReference type="ARBA" id="ARBA00004123"/>
    </source>
</evidence>
<dbReference type="EMBL" id="DS022306">
    <property type="protein sequence ID" value="OAJ41867.1"/>
    <property type="molecule type" value="Genomic_DNA"/>
</dbReference>
<comment type="subcellular location">
    <subcellularLocation>
        <location evidence="1 6">Nucleus</location>
    </subcellularLocation>
</comment>
<dbReference type="PANTHER" id="PTHR13220">
    <property type="entry name" value="TIMELESS INTERACTING-RELATED"/>
    <property type="match status" value="1"/>
</dbReference>
<evidence type="ECO:0000313" key="10">
    <source>
        <dbReference type="EMBL" id="OAJ41867.1"/>
    </source>
</evidence>
<dbReference type="GO" id="GO:0031297">
    <property type="term" value="P:replication fork processing"/>
    <property type="evidence" value="ECO:0007669"/>
    <property type="project" value="UniProtKB-UniRule"/>
</dbReference>
<evidence type="ECO:0000256" key="4">
    <source>
        <dbReference type="ARBA" id="ARBA00023242"/>
    </source>
</evidence>
<feature type="compositionally biased region" description="Polar residues" evidence="8">
    <location>
        <begin position="64"/>
        <end position="81"/>
    </location>
</feature>
<feature type="domain" description="Chromosome segregation in meiosis protein 3" evidence="9">
    <location>
        <begin position="93"/>
        <end position="174"/>
    </location>
</feature>
<evidence type="ECO:0000256" key="7">
    <source>
        <dbReference type="SAM" id="Coils"/>
    </source>
</evidence>
<proteinExistence type="inferred from homology"/>
<sequence length="374" mass="42186">MMFDDLDNIPQLPEDISMNQFIQQAKVEMQAARQSPVLPFHSKGSTTRTNIETPPTVPLLPTPQQKTNGGTSSNVSATNDSSLMTNPLRVRAKLDEERLLSPTGLPLLLKCAKKMRFGGKGSELKNLERLLKMYQIWGLEVYPKLKFGAFIERTENVCKKRRMKLFMMQLMKNQERKELGIHGIEADYDSQAEQTSDDDCEDHIRVDPNADIYEELELQRAAESEAFANTIAQDPSLDLTEDLDDQIPVSQSLLLKRRKNAIVDSDEDTENTVPSRNPTKSLISDQPRYKRSTLNLPESGSTPTTSNLTSNSASDAELALKQKEIIDSNRQRAMLKLAEKQAERERALKNTRRVEEEARVAAMLAEASPFFTDN</sequence>
<keyword evidence="7" id="KW-0175">Coiled coil</keyword>
<accession>A0A177WP22</accession>
<comment type="function">
    <text evidence="6">Plays an important role in the control of DNA replication and the maintenance of replication fork stability.</text>
</comment>
<keyword evidence="4 6" id="KW-0539">Nucleus</keyword>
<evidence type="ECO:0000313" key="11">
    <source>
        <dbReference type="Proteomes" id="UP000077115"/>
    </source>
</evidence>
<dbReference type="GO" id="GO:0003677">
    <property type="term" value="F:DNA binding"/>
    <property type="evidence" value="ECO:0007669"/>
    <property type="project" value="TreeGrafter"/>
</dbReference>
<feature type="compositionally biased region" description="Polar residues" evidence="8">
    <location>
        <begin position="43"/>
        <end position="52"/>
    </location>
</feature>
<reference evidence="10 11" key="2">
    <citation type="submission" date="2016-05" db="EMBL/GenBank/DDBJ databases">
        <title>Lineage-specific infection strategies underlie the spectrum of fungal disease in amphibians.</title>
        <authorList>
            <person name="Cuomo C.A."/>
            <person name="Farrer R.A."/>
            <person name="James T."/>
            <person name="Longcore J."/>
            <person name="Birren B."/>
        </authorList>
    </citation>
    <scope>NUCLEOTIDE SEQUENCE [LARGE SCALE GENOMIC DNA]</scope>
    <source>
        <strain evidence="10 11">JEL423</strain>
    </source>
</reference>
<dbReference type="STRING" id="403673.A0A177WP22"/>
<dbReference type="AlphaFoldDB" id="A0A177WP22"/>
<evidence type="ECO:0000256" key="6">
    <source>
        <dbReference type="RuleBase" id="RU366049"/>
    </source>
</evidence>
<evidence type="ECO:0000256" key="8">
    <source>
        <dbReference type="SAM" id="MobiDB-lite"/>
    </source>
</evidence>
<feature type="region of interest" description="Disordered" evidence="8">
    <location>
        <begin position="265"/>
        <end position="314"/>
    </location>
</feature>
<organism evidence="10 11">
    <name type="scientific">Batrachochytrium dendrobatidis (strain JEL423)</name>
    <dbReference type="NCBI Taxonomy" id="403673"/>
    <lineage>
        <taxon>Eukaryota</taxon>
        <taxon>Fungi</taxon>
        <taxon>Fungi incertae sedis</taxon>
        <taxon>Chytridiomycota</taxon>
        <taxon>Chytridiomycota incertae sedis</taxon>
        <taxon>Chytridiomycetes</taxon>
        <taxon>Rhizophydiales</taxon>
        <taxon>Rhizophydiales incertae sedis</taxon>
        <taxon>Batrachochytrium</taxon>
    </lineage>
</organism>